<feature type="region of interest" description="Disordered" evidence="5">
    <location>
        <begin position="236"/>
        <end position="286"/>
    </location>
</feature>
<dbReference type="PANTHER" id="PTHR33337:SF40">
    <property type="entry name" value="CENP-V_GFA DOMAIN-CONTAINING PROTEIN-RELATED"/>
    <property type="match status" value="1"/>
</dbReference>
<feature type="region of interest" description="Disordered" evidence="5">
    <location>
        <begin position="1"/>
        <end position="70"/>
    </location>
</feature>
<keyword evidence="8" id="KW-1185">Reference proteome</keyword>
<gene>
    <name evidence="7" type="ORF">VTL71DRAFT_10016</name>
</gene>
<reference evidence="7 8" key="1">
    <citation type="journal article" date="2024" name="Commun. Biol.">
        <title>Comparative genomic analysis of thermophilic fungi reveals convergent evolutionary adaptations and gene losses.</title>
        <authorList>
            <person name="Steindorff A.S."/>
            <person name="Aguilar-Pontes M.V."/>
            <person name="Robinson A.J."/>
            <person name="Andreopoulos B."/>
            <person name="LaButti K."/>
            <person name="Kuo A."/>
            <person name="Mondo S."/>
            <person name="Riley R."/>
            <person name="Otillar R."/>
            <person name="Haridas S."/>
            <person name="Lipzen A."/>
            <person name="Grimwood J."/>
            <person name="Schmutz J."/>
            <person name="Clum A."/>
            <person name="Reid I.D."/>
            <person name="Moisan M.C."/>
            <person name="Butler G."/>
            <person name="Nguyen T.T.M."/>
            <person name="Dewar K."/>
            <person name="Conant G."/>
            <person name="Drula E."/>
            <person name="Henrissat B."/>
            <person name="Hansel C."/>
            <person name="Singer S."/>
            <person name="Hutchinson M.I."/>
            <person name="de Vries R.P."/>
            <person name="Natvig D.O."/>
            <person name="Powell A.J."/>
            <person name="Tsang A."/>
            <person name="Grigoriev I.V."/>
        </authorList>
    </citation>
    <scope>NUCLEOTIDE SEQUENCE [LARGE SCALE GENOMIC DNA]</scope>
    <source>
        <strain evidence="7 8">CBS 494.80</strain>
    </source>
</reference>
<proteinExistence type="inferred from homology"/>
<dbReference type="PANTHER" id="PTHR33337">
    <property type="entry name" value="GFA DOMAIN-CONTAINING PROTEIN"/>
    <property type="match status" value="1"/>
</dbReference>
<evidence type="ECO:0000256" key="4">
    <source>
        <dbReference type="ARBA" id="ARBA00023239"/>
    </source>
</evidence>
<protein>
    <recommendedName>
        <fullName evidence="6">CENP-V/GFA domain-containing protein</fullName>
    </recommendedName>
</protein>
<feature type="compositionally biased region" description="Acidic residues" evidence="5">
    <location>
        <begin position="275"/>
        <end position="286"/>
    </location>
</feature>
<dbReference type="InterPro" id="IPR006913">
    <property type="entry name" value="CENP-V/GFA"/>
</dbReference>
<dbReference type="EMBL" id="JAZHXI010000025">
    <property type="protein sequence ID" value="KAL2059861.1"/>
    <property type="molecule type" value="Genomic_DNA"/>
</dbReference>
<keyword evidence="4" id="KW-0456">Lyase</keyword>
<evidence type="ECO:0000256" key="3">
    <source>
        <dbReference type="ARBA" id="ARBA00022833"/>
    </source>
</evidence>
<organism evidence="7 8">
    <name type="scientific">Oculimacula yallundae</name>
    <dbReference type="NCBI Taxonomy" id="86028"/>
    <lineage>
        <taxon>Eukaryota</taxon>
        <taxon>Fungi</taxon>
        <taxon>Dikarya</taxon>
        <taxon>Ascomycota</taxon>
        <taxon>Pezizomycotina</taxon>
        <taxon>Leotiomycetes</taxon>
        <taxon>Helotiales</taxon>
        <taxon>Ploettnerulaceae</taxon>
        <taxon>Oculimacula</taxon>
    </lineage>
</organism>
<dbReference type="Pfam" id="PF04828">
    <property type="entry name" value="GFA"/>
    <property type="match status" value="1"/>
</dbReference>
<evidence type="ECO:0000256" key="2">
    <source>
        <dbReference type="ARBA" id="ARBA00022723"/>
    </source>
</evidence>
<evidence type="ECO:0000313" key="7">
    <source>
        <dbReference type="EMBL" id="KAL2059861.1"/>
    </source>
</evidence>
<feature type="compositionally biased region" description="Basic and acidic residues" evidence="5">
    <location>
        <begin position="248"/>
        <end position="272"/>
    </location>
</feature>
<evidence type="ECO:0000256" key="1">
    <source>
        <dbReference type="ARBA" id="ARBA00005495"/>
    </source>
</evidence>
<comment type="similarity">
    <text evidence="1">Belongs to the Gfa family.</text>
</comment>
<dbReference type="Proteomes" id="UP001595075">
    <property type="component" value="Unassembled WGS sequence"/>
</dbReference>
<evidence type="ECO:0000313" key="8">
    <source>
        <dbReference type="Proteomes" id="UP001595075"/>
    </source>
</evidence>
<accession>A0ABR4BQ28</accession>
<dbReference type="PROSITE" id="PS51891">
    <property type="entry name" value="CENP_V_GFA"/>
    <property type="match status" value="1"/>
</dbReference>
<sequence>MAPSSAEKATAKSTTGSADHELEGKENEWKFRAPYKIHEDVSSSNGSNGSGGDVEMAEGDGAKEGKKGEKGERGAFKAVYEGGCHCGKVRYQLGREKPVKSKFCHCSTCQKLHGELCLFIFFWDGVVGEGTSFTGAPFQHAAIFHKEDINFLKGHHDLQWYDSSEKTTRHKLPCKVSCEHCGSWIMDEGRSMILLFPGLLELSKEAKELFKPTLHMFYANRMVDINDGLPKWSGMQDDSELIADTPAEDIKKRKRDVEEKEREERAKRRNGGDDNNGEGEDGGEEQ</sequence>
<dbReference type="SUPFAM" id="SSF51316">
    <property type="entry name" value="Mss4-like"/>
    <property type="match status" value="2"/>
</dbReference>
<name>A0ABR4BQ28_9HELO</name>
<comment type="caution">
    <text evidence="7">The sequence shown here is derived from an EMBL/GenBank/DDBJ whole genome shotgun (WGS) entry which is preliminary data.</text>
</comment>
<keyword evidence="3" id="KW-0862">Zinc</keyword>
<feature type="compositionally biased region" description="Basic and acidic residues" evidence="5">
    <location>
        <begin position="60"/>
        <end position="70"/>
    </location>
</feature>
<dbReference type="Gene3D" id="3.90.1590.10">
    <property type="entry name" value="glutathione-dependent formaldehyde- activating enzyme (gfa)"/>
    <property type="match status" value="2"/>
</dbReference>
<dbReference type="InterPro" id="IPR011057">
    <property type="entry name" value="Mss4-like_sf"/>
</dbReference>
<keyword evidence="2" id="KW-0479">Metal-binding</keyword>
<evidence type="ECO:0000256" key="5">
    <source>
        <dbReference type="SAM" id="MobiDB-lite"/>
    </source>
</evidence>
<feature type="domain" description="CENP-V/GFA" evidence="6">
    <location>
        <begin position="80"/>
        <end position="233"/>
    </location>
</feature>
<evidence type="ECO:0000259" key="6">
    <source>
        <dbReference type="PROSITE" id="PS51891"/>
    </source>
</evidence>
<feature type="compositionally biased region" description="Basic and acidic residues" evidence="5">
    <location>
        <begin position="18"/>
        <end position="41"/>
    </location>
</feature>